<dbReference type="EMBL" id="WEGK01000011">
    <property type="protein sequence ID" value="MQY21890.1"/>
    <property type="molecule type" value="Genomic_DNA"/>
</dbReference>
<dbReference type="PANTHER" id="PTHR40763">
    <property type="entry name" value="MEMBRANE PROTEIN-RELATED"/>
    <property type="match status" value="1"/>
</dbReference>
<keyword evidence="4" id="KW-1185">Reference proteome</keyword>
<proteinExistence type="predicted"/>
<dbReference type="PANTHER" id="PTHR40763:SF4">
    <property type="entry name" value="DUF1707 DOMAIN-CONTAINING PROTEIN"/>
    <property type="match status" value="1"/>
</dbReference>
<comment type="caution">
    <text evidence="3">The sequence shown here is derived from an EMBL/GenBank/DDBJ whole genome shotgun (WGS) entry which is preliminary data.</text>
</comment>
<evidence type="ECO:0000256" key="1">
    <source>
        <dbReference type="SAM" id="Phobius"/>
    </source>
</evidence>
<dbReference type="OrthoDB" id="3534574at2"/>
<evidence type="ECO:0000313" key="4">
    <source>
        <dbReference type="Proteomes" id="UP000438448"/>
    </source>
</evidence>
<evidence type="ECO:0000313" key="3">
    <source>
        <dbReference type="EMBL" id="MQY21890.1"/>
    </source>
</evidence>
<feature type="transmembrane region" description="Helical" evidence="1">
    <location>
        <begin position="93"/>
        <end position="125"/>
    </location>
</feature>
<sequence length="144" mass="15529">MADADFAGFGASANSGAVRIGTAEREQAAAALGEHFAAGRLEVAEYDDRVARAYAAKTTADLAVLFSDLPRPVTQRPTQAAMPAGPARPVLPVIAFVVLIAAVVLAVTVHVFPFFIVPVLLFVFIRSRRGWGRQVRGPRRHYRM</sequence>
<name>A0A7K0D7X0_9NOCA</name>
<keyword evidence="1" id="KW-0472">Membrane</keyword>
<keyword evidence="1" id="KW-1133">Transmembrane helix</keyword>
<accession>A0A7K0D7X0</accession>
<dbReference type="Proteomes" id="UP000438448">
    <property type="component" value="Unassembled WGS sequence"/>
</dbReference>
<dbReference type="InterPro" id="IPR012551">
    <property type="entry name" value="DUF1707_SHOCT-like"/>
</dbReference>
<reference evidence="3 4" key="1">
    <citation type="submission" date="2019-10" db="EMBL/GenBank/DDBJ databases">
        <title>Nocardia macrotermitis sp. nov. and Nocardia aurantia sp. nov., isolated from the gut of fungus growing-termite Macrotermes natalensis.</title>
        <authorList>
            <person name="Benndorf R."/>
            <person name="Schwitalla J."/>
            <person name="Martin K."/>
            <person name="De Beer W."/>
            <person name="Kaster A.-K."/>
            <person name="Vollmers J."/>
            <person name="Poulsen M."/>
            <person name="Beemelmanns C."/>
        </authorList>
    </citation>
    <scope>NUCLEOTIDE SEQUENCE [LARGE SCALE GENOMIC DNA]</scope>
    <source>
        <strain evidence="3 4">RB20</strain>
    </source>
</reference>
<gene>
    <name evidence="3" type="ORF">NRB20_50030</name>
</gene>
<dbReference type="AlphaFoldDB" id="A0A7K0D7X0"/>
<feature type="domain" description="DUF1707" evidence="2">
    <location>
        <begin position="18"/>
        <end position="70"/>
    </location>
</feature>
<organism evidence="3 4">
    <name type="scientific">Nocardia macrotermitis</name>
    <dbReference type="NCBI Taxonomy" id="2585198"/>
    <lineage>
        <taxon>Bacteria</taxon>
        <taxon>Bacillati</taxon>
        <taxon>Actinomycetota</taxon>
        <taxon>Actinomycetes</taxon>
        <taxon>Mycobacteriales</taxon>
        <taxon>Nocardiaceae</taxon>
        <taxon>Nocardia</taxon>
    </lineage>
</organism>
<dbReference type="Pfam" id="PF08044">
    <property type="entry name" value="DUF1707"/>
    <property type="match status" value="1"/>
</dbReference>
<dbReference type="RefSeq" id="WP_153413011.1">
    <property type="nucleotide sequence ID" value="NZ_WEGK01000011.1"/>
</dbReference>
<keyword evidence="1" id="KW-0812">Transmembrane</keyword>
<evidence type="ECO:0000259" key="2">
    <source>
        <dbReference type="Pfam" id="PF08044"/>
    </source>
</evidence>
<protein>
    <recommendedName>
        <fullName evidence="2">DUF1707 domain-containing protein</fullName>
    </recommendedName>
</protein>